<sequence>MINRYKQGITTVELLIVIVVLGIIFSIVFPQFSKIRENQVLKNGVADVLSSINKARSQTLSSLNSSEYGVRFESDKVIIFKGKVFSDVDPTNEIINITMPANITNTTLGGISGISGDMYFNRLSGTPSADGAITLSTTNYSKIITISATGVASVN</sequence>
<dbReference type="PROSITE" id="PS00409">
    <property type="entry name" value="PROKAR_NTER_METHYL"/>
    <property type="match status" value="1"/>
</dbReference>
<gene>
    <name evidence="2" type="ORF">US45_C0014G0006</name>
</gene>
<dbReference type="SUPFAM" id="SSF54523">
    <property type="entry name" value="Pili subunits"/>
    <property type="match status" value="1"/>
</dbReference>
<dbReference type="AlphaFoldDB" id="A0A0G0GPE8"/>
<comment type="caution">
    <text evidence="2">The sequence shown here is derived from an EMBL/GenBank/DDBJ whole genome shotgun (WGS) entry which is preliminary data.</text>
</comment>
<keyword evidence="1" id="KW-1133">Transmembrane helix</keyword>
<protein>
    <recommendedName>
        <fullName evidence="4">Prepilin-type N-terminal cleavage/methylation domain-containing protein</fullName>
    </recommendedName>
</protein>
<evidence type="ECO:0000313" key="3">
    <source>
        <dbReference type="Proteomes" id="UP000034701"/>
    </source>
</evidence>
<dbReference type="InterPro" id="IPR045584">
    <property type="entry name" value="Pilin-like"/>
</dbReference>
<dbReference type="EMBL" id="LBTA01000014">
    <property type="protein sequence ID" value="KKQ32963.1"/>
    <property type="molecule type" value="Genomic_DNA"/>
</dbReference>
<keyword evidence="1" id="KW-0812">Transmembrane</keyword>
<keyword evidence="1" id="KW-0472">Membrane</keyword>
<organism evidence="2 3">
    <name type="scientific">Candidatus Nomurabacteria bacterium GW2011_GWA1_37_20</name>
    <dbReference type="NCBI Taxonomy" id="1618729"/>
    <lineage>
        <taxon>Bacteria</taxon>
        <taxon>Candidatus Nomuraibacteriota</taxon>
    </lineage>
</organism>
<evidence type="ECO:0000313" key="2">
    <source>
        <dbReference type="EMBL" id="KKQ32963.1"/>
    </source>
</evidence>
<accession>A0A0G0GPE8</accession>
<dbReference type="Proteomes" id="UP000034701">
    <property type="component" value="Unassembled WGS sequence"/>
</dbReference>
<name>A0A0G0GPE8_9BACT</name>
<feature type="transmembrane region" description="Helical" evidence="1">
    <location>
        <begin position="12"/>
        <end position="32"/>
    </location>
</feature>
<dbReference type="Gene3D" id="3.30.700.10">
    <property type="entry name" value="Glycoprotein, Type 4 Pilin"/>
    <property type="match status" value="1"/>
</dbReference>
<proteinExistence type="predicted"/>
<evidence type="ECO:0000256" key="1">
    <source>
        <dbReference type="SAM" id="Phobius"/>
    </source>
</evidence>
<evidence type="ECO:0008006" key="4">
    <source>
        <dbReference type="Google" id="ProtNLM"/>
    </source>
</evidence>
<reference evidence="2 3" key="1">
    <citation type="journal article" date="2015" name="Nature">
        <title>rRNA introns, odd ribosomes, and small enigmatic genomes across a large radiation of phyla.</title>
        <authorList>
            <person name="Brown C.T."/>
            <person name="Hug L.A."/>
            <person name="Thomas B.C."/>
            <person name="Sharon I."/>
            <person name="Castelle C.J."/>
            <person name="Singh A."/>
            <person name="Wilkins M.J."/>
            <person name="Williams K.H."/>
            <person name="Banfield J.F."/>
        </authorList>
    </citation>
    <scope>NUCLEOTIDE SEQUENCE [LARGE SCALE GENOMIC DNA]</scope>
</reference>
<dbReference type="InterPro" id="IPR012902">
    <property type="entry name" value="N_methyl_site"/>
</dbReference>